<gene>
    <name evidence="1" type="ORF">F5144DRAFT_492889</name>
</gene>
<dbReference type="EMBL" id="JAGIZQ010000005">
    <property type="protein sequence ID" value="KAH6627535.1"/>
    <property type="molecule type" value="Genomic_DNA"/>
</dbReference>
<proteinExistence type="predicted"/>
<sequence>MRQDLDEEFCSLDLPTVQPESFHHLAPLERYHSEKPYKCQLPNECFPGLEMHNLVSKSYRVSISDITGHEARFSLPVSGFEFAKSPVTVQNWSDDYVLSEYLPGLVKWLTQRLGCRDVFCYAYNVRPHRWGGAGAGGGIDHSIWRPISPAPVEDCPLALCDFRTVDHDDLVPMDIVYPHFVDEAYEVKYNPSHRWFYKRGMTQDDVIVFKLYDSMKSEATGKSNIQTQMNLEGHANLISVPPFGFCRPIGAVRYTETR</sequence>
<comment type="caution">
    <text evidence="1">The sequence shown here is derived from an EMBL/GenBank/DDBJ whole genome shotgun (WGS) entry which is preliminary data.</text>
</comment>
<protein>
    <submittedName>
        <fullName evidence="1">Uncharacterized protein</fullName>
    </submittedName>
</protein>
<reference evidence="1 2" key="1">
    <citation type="journal article" date="2021" name="Nat. Commun.">
        <title>Genetic determinants of endophytism in the Arabidopsis root mycobiome.</title>
        <authorList>
            <person name="Mesny F."/>
            <person name="Miyauchi S."/>
            <person name="Thiergart T."/>
            <person name="Pickel B."/>
            <person name="Atanasova L."/>
            <person name="Karlsson M."/>
            <person name="Huettel B."/>
            <person name="Barry K.W."/>
            <person name="Haridas S."/>
            <person name="Chen C."/>
            <person name="Bauer D."/>
            <person name="Andreopoulos W."/>
            <person name="Pangilinan J."/>
            <person name="LaButti K."/>
            <person name="Riley R."/>
            <person name="Lipzen A."/>
            <person name="Clum A."/>
            <person name="Drula E."/>
            <person name="Henrissat B."/>
            <person name="Kohler A."/>
            <person name="Grigoriev I.V."/>
            <person name="Martin F.M."/>
            <person name="Hacquard S."/>
        </authorList>
    </citation>
    <scope>NUCLEOTIDE SEQUENCE [LARGE SCALE GENOMIC DNA]</scope>
    <source>
        <strain evidence="1 2">MPI-SDFR-AT-0079</strain>
    </source>
</reference>
<evidence type="ECO:0000313" key="2">
    <source>
        <dbReference type="Proteomes" id="UP000724584"/>
    </source>
</evidence>
<evidence type="ECO:0000313" key="1">
    <source>
        <dbReference type="EMBL" id="KAH6627535.1"/>
    </source>
</evidence>
<dbReference type="Proteomes" id="UP000724584">
    <property type="component" value="Unassembled WGS sequence"/>
</dbReference>
<keyword evidence="2" id="KW-1185">Reference proteome</keyword>
<name>A0ACB7P2W5_9PEZI</name>
<accession>A0ACB7P2W5</accession>
<organism evidence="1 2">
    <name type="scientific">Chaetomium tenue</name>
    <dbReference type="NCBI Taxonomy" id="1854479"/>
    <lineage>
        <taxon>Eukaryota</taxon>
        <taxon>Fungi</taxon>
        <taxon>Dikarya</taxon>
        <taxon>Ascomycota</taxon>
        <taxon>Pezizomycotina</taxon>
        <taxon>Sordariomycetes</taxon>
        <taxon>Sordariomycetidae</taxon>
        <taxon>Sordariales</taxon>
        <taxon>Chaetomiaceae</taxon>
        <taxon>Chaetomium</taxon>
    </lineage>
</organism>